<dbReference type="AlphaFoldDB" id="A0A392P6L3"/>
<protein>
    <submittedName>
        <fullName evidence="1">Putative metallophosphoesterase</fullName>
    </submittedName>
</protein>
<feature type="non-terminal residue" evidence="1">
    <location>
        <position position="1"/>
    </location>
</feature>
<accession>A0A392P6L3</accession>
<comment type="caution">
    <text evidence="1">The sequence shown here is derived from an EMBL/GenBank/DDBJ whole genome shotgun (WGS) entry which is preliminary data.</text>
</comment>
<proteinExistence type="predicted"/>
<reference evidence="1 2" key="1">
    <citation type="journal article" date="2018" name="Front. Plant Sci.">
        <title>Red Clover (Trifolium pratense) and Zigzag Clover (T. medium) - A Picture of Genomic Similarities and Differences.</title>
        <authorList>
            <person name="Dluhosova J."/>
            <person name="Istvanek J."/>
            <person name="Nedelnik J."/>
            <person name="Repkova J."/>
        </authorList>
    </citation>
    <scope>NUCLEOTIDE SEQUENCE [LARGE SCALE GENOMIC DNA]</scope>
    <source>
        <strain evidence="2">cv. 10/8</strain>
        <tissue evidence="1">Leaf</tissue>
    </source>
</reference>
<sequence length="65" mass="6807">HHPNRAQHFNDLVGPALSIINPSLVLITGDLTEIGLSISPSLTGNADIARMVSLGFEPGTSQLCV</sequence>
<name>A0A392P6L3_9FABA</name>
<dbReference type="Proteomes" id="UP000265520">
    <property type="component" value="Unassembled WGS sequence"/>
</dbReference>
<organism evidence="1 2">
    <name type="scientific">Trifolium medium</name>
    <dbReference type="NCBI Taxonomy" id="97028"/>
    <lineage>
        <taxon>Eukaryota</taxon>
        <taxon>Viridiplantae</taxon>
        <taxon>Streptophyta</taxon>
        <taxon>Embryophyta</taxon>
        <taxon>Tracheophyta</taxon>
        <taxon>Spermatophyta</taxon>
        <taxon>Magnoliopsida</taxon>
        <taxon>eudicotyledons</taxon>
        <taxon>Gunneridae</taxon>
        <taxon>Pentapetalae</taxon>
        <taxon>rosids</taxon>
        <taxon>fabids</taxon>
        <taxon>Fabales</taxon>
        <taxon>Fabaceae</taxon>
        <taxon>Papilionoideae</taxon>
        <taxon>50 kb inversion clade</taxon>
        <taxon>NPAAA clade</taxon>
        <taxon>Hologalegina</taxon>
        <taxon>IRL clade</taxon>
        <taxon>Trifolieae</taxon>
        <taxon>Trifolium</taxon>
    </lineage>
</organism>
<dbReference type="EMBL" id="LXQA010066197">
    <property type="protein sequence ID" value="MCI07657.1"/>
    <property type="molecule type" value="Genomic_DNA"/>
</dbReference>
<keyword evidence="2" id="KW-1185">Reference proteome</keyword>
<evidence type="ECO:0000313" key="2">
    <source>
        <dbReference type="Proteomes" id="UP000265520"/>
    </source>
</evidence>
<evidence type="ECO:0000313" key="1">
    <source>
        <dbReference type="EMBL" id="MCI07657.1"/>
    </source>
</evidence>
<gene>
    <name evidence="1" type="ORF">A2U01_0028726</name>
</gene>